<dbReference type="SMART" id="SM00834">
    <property type="entry name" value="CxxC_CXXC_SSSS"/>
    <property type="match status" value="1"/>
</dbReference>
<dbReference type="Pfam" id="PF09723">
    <property type="entry name" value="Zn_ribbon_8"/>
    <property type="match status" value="1"/>
</dbReference>
<protein>
    <submittedName>
        <fullName evidence="2">Zinc ribbon domain-containing protein</fullName>
    </submittedName>
</protein>
<accession>A0A2P7NUZ3</accession>
<dbReference type="EMBL" id="PXXU01000023">
    <property type="protein sequence ID" value="PSJ17294.1"/>
    <property type="molecule type" value="Genomic_DNA"/>
</dbReference>
<name>A0A2P7NUZ3_9PROT</name>
<dbReference type="Proteomes" id="UP000241912">
    <property type="component" value="Unassembled WGS sequence"/>
</dbReference>
<reference evidence="2 3" key="1">
    <citation type="submission" date="2018-03" db="EMBL/GenBank/DDBJ databases">
        <title>Draft genome of Nitrosomonas supralitoralis APG5.</title>
        <authorList>
            <person name="Urakawa H."/>
            <person name="Lopez J.V."/>
        </authorList>
    </citation>
    <scope>NUCLEOTIDE SEQUENCE [LARGE SCALE GENOMIC DNA]</scope>
    <source>
        <strain evidence="2 3">APG5</strain>
    </source>
</reference>
<feature type="domain" description="Putative regulatory protein FmdB zinc ribbon" evidence="1">
    <location>
        <begin position="1"/>
        <end position="40"/>
    </location>
</feature>
<evidence type="ECO:0000313" key="2">
    <source>
        <dbReference type="EMBL" id="PSJ17294.1"/>
    </source>
</evidence>
<evidence type="ECO:0000313" key="3">
    <source>
        <dbReference type="Proteomes" id="UP000241912"/>
    </source>
</evidence>
<dbReference type="AlphaFoldDB" id="A0A2P7NUZ3"/>
<sequence length="83" mass="9022">MPTYDYLCTQCKLQFETRHSINAPNPDCFACGGGVEKIIISAPATLGNMARGRDMAIHSLQPKNNQVNHVHGPGCGCVRHQNS</sequence>
<proteinExistence type="predicted"/>
<organism evidence="2 3">
    <name type="scientific">Nitrosomonas supralitoralis</name>
    <dbReference type="NCBI Taxonomy" id="2116706"/>
    <lineage>
        <taxon>Bacteria</taxon>
        <taxon>Pseudomonadati</taxon>
        <taxon>Pseudomonadota</taxon>
        <taxon>Betaproteobacteria</taxon>
        <taxon>Nitrosomonadales</taxon>
        <taxon>Nitrosomonadaceae</taxon>
        <taxon>Nitrosomonas</taxon>
    </lineage>
</organism>
<dbReference type="RefSeq" id="WP_106706928.1">
    <property type="nucleotide sequence ID" value="NZ_PXXU01000023.1"/>
</dbReference>
<dbReference type="InterPro" id="IPR013429">
    <property type="entry name" value="Regulatory_FmdB_Zinc_ribbon"/>
</dbReference>
<dbReference type="NCBIfam" id="TIGR02605">
    <property type="entry name" value="CxxC_CxxC_SSSS"/>
    <property type="match status" value="1"/>
</dbReference>
<gene>
    <name evidence="2" type="ORF">C7H79_08890</name>
</gene>
<dbReference type="OrthoDB" id="9813321at2"/>
<comment type="caution">
    <text evidence="2">The sequence shown here is derived from an EMBL/GenBank/DDBJ whole genome shotgun (WGS) entry which is preliminary data.</text>
</comment>
<evidence type="ECO:0000259" key="1">
    <source>
        <dbReference type="SMART" id="SM00834"/>
    </source>
</evidence>
<keyword evidence="3" id="KW-1185">Reference proteome</keyword>